<dbReference type="AlphaFoldDB" id="A0AAE4M9U7"/>
<feature type="transmembrane region" description="Helical" evidence="1">
    <location>
        <begin position="39"/>
        <end position="65"/>
    </location>
</feature>
<comment type="caution">
    <text evidence="3">The sequence shown here is derived from an EMBL/GenBank/DDBJ whole genome shotgun (WGS) entry which is preliminary data.</text>
</comment>
<accession>A0AAE4M9U7</accession>
<keyword evidence="1" id="KW-1133">Transmembrane helix</keyword>
<sequence>MRHSEYLTADRYLLAVLVISTILTLPYLFLLGIPSPETAWMYMLAAWIGNFIAVNLFVLVLWIFVRILSHLFPRRNAGA</sequence>
<dbReference type="InterPro" id="IPR024588">
    <property type="entry name" value="YejM_N"/>
</dbReference>
<dbReference type="EMBL" id="JAWDKA010000001">
    <property type="protein sequence ID" value="MDV0440920.1"/>
    <property type="molecule type" value="Genomic_DNA"/>
</dbReference>
<keyword evidence="1" id="KW-0472">Membrane</keyword>
<protein>
    <recommendedName>
        <fullName evidence="2">Inner membrane protein YejM N-terminal domain-containing protein</fullName>
    </recommendedName>
</protein>
<dbReference type="RefSeq" id="WP_338093315.1">
    <property type="nucleotide sequence ID" value="NZ_JAWDKA010000001.1"/>
</dbReference>
<evidence type="ECO:0000313" key="3">
    <source>
        <dbReference type="EMBL" id="MDV0440920.1"/>
    </source>
</evidence>
<dbReference type="Proteomes" id="UP001273136">
    <property type="component" value="Unassembled WGS sequence"/>
</dbReference>
<organism evidence="3 4">
    <name type="scientific">Methanorbis furvi</name>
    <dbReference type="NCBI Taxonomy" id="3028299"/>
    <lineage>
        <taxon>Archaea</taxon>
        <taxon>Methanobacteriati</taxon>
        <taxon>Methanobacteriota</taxon>
        <taxon>Stenosarchaea group</taxon>
        <taxon>Methanomicrobia</taxon>
        <taxon>Methanomicrobiales</taxon>
        <taxon>Methanocorpusculaceae</taxon>
        <taxon>Methanorbis</taxon>
    </lineage>
</organism>
<dbReference type="Pfam" id="PF11893">
    <property type="entry name" value="DUF3413"/>
    <property type="match status" value="1"/>
</dbReference>
<feature type="domain" description="Inner membrane protein YejM N-terminal" evidence="2">
    <location>
        <begin position="10"/>
        <end position="74"/>
    </location>
</feature>
<keyword evidence="1" id="KW-0812">Transmembrane</keyword>
<reference evidence="3" key="1">
    <citation type="submission" date="2023-06" db="EMBL/GenBank/DDBJ databases">
        <title>Genome sequence of Methancorpusculaceae sp. Ag1.</title>
        <authorList>
            <person name="Protasov E."/>
            <person name="Platt K."/>
            <person name="Poehlein A."/>
            <person name="Daniel R."/>
            <person name="Brune A."/>
        </authorList>
    </citation>
    <scope>NUCLEOTIDE SEQUENCE</scope>
    <source>
        <strain evidence="3">Ag1</strain>
    </source>
</reference>
<feature type="transmembrane region" description="Helical" evidence="1">
    <location>
        <begin position="12"/>
        <end position="33"/>
    </location>
</feature>
<evidence type="ECO:0000313" key="4">
    <source>
        <dbReference type="Proteomes" id="UP001273136"/>
    </source>
</evidence>
<evidence type="ECO:0000259" key="2">
    <source>
        <dbReference type="Pfam" id="PF11893"/>
    </source>
</evidence>
<name>A0AAE4M9U7_9EURY</name>
<gene>
    <name evidence="3" type="ORF">McpAg1_00970</name>
</gene>
<evidence type="ECO:0000256" key="1">
    <source>
        <dbReference type="SAM" id="Phobius"/>
    </source>
</evidence>
<keyword evidence="4" id="KW-1185">Reference proteome</keyword>
<proteinExistence type="predicted"/>